<dbReference type="RefSeq" id="WP_282201152.1">
    <property type="nucleotide sequence ID" value="NZ_BOQE01000001.1"/>
</dbReference>
<proteinExistence type="predicted"/>
<name>A0AAV4LKD8_9BACL</name>
<sequence length="67" mass="7406">MELIINGKSHTLEGVRTIADVIGHFGLSEKIIVVEHNLEIVPRDKYTARQVKAGDRIEIVHFVGGGK</sequence>
<dbReference type="SUPFAM" id="SSF54285">
    <property type="entry name" value="MoaD/ThiS"/>
    <property type="match status" value="1"/>
</dbReference>
<dbReference type="InterPro" id="IPR016155">
    <property type="entry name" value="Mopterin_synth/thiamin_S_b"/>
</dbReference>
<gene>
    <name evidence="1" type="primary">thiS</name>
    <name evidence="1" type="ORF">DNHGIG_38080</name>
</gene>
<dbReference type="PANTHER" id="PTHR34472">
    <property type="entry name" value="SULFUR CARRIER PROTEIN THIS"/>
    <property type="match status" value="1"/>
</dbReference>
<dbReference type="InterPro" id="IPR003749">
    <property type="entry name" value="ThiS/MoaD-like"/>
</dbReference>
<evidence type="ECO:0000313" key="2">
    <source>
        <dbReference type="Proteomes" id="UP001057291"/>
    </source>
</evidence>
<evidence type="ECO:0000313" key="1">
    <source>
        <dbReference type="EMBL" id="GIM48259.1"/>
    </source>
</evidence>
<keyword evidence="2" id="KW-1185">Reference proteome</keyword>
<protein>
    <submittedName>
        <fullName evidence="1">Thiamine biosynthesis protein ThiS</fullName>
    </submittedName>
</protein>
<dbReference type="InterPro" id="IPR010035">
    <property type="entry name" value="Thi_S"/>
</dbReference>
<dbReference type="InterPro" id="IPR012675">
    <property type="entry name" value="Beta-grasp_dom_sf"/>
</dbReference>
<dbReference type="CDD" id="cd00565">
    <property type="entry name" value="Ubl_ThiS"/>
    <property type="match status" value="1"/>
</dbReference>
<reference evidence="1" key="1">
    <citation type="journal article" date="2023" name="Int. J. Syst. Evol. Microbiol.">
        <title>Collibacillus ludicampi gen. nov., sp. nov., a new soil bacterium of the family Alicyclobacillaceae.</title>
        <authorList>
            <person name="Jojima T."/>
            <person name="Ioku Y."/>
            <person name="Fukuta Y."/>
            <person name="Shirasaka N."/>
            <person name="Matsumura Y."/>
            <person name="Mori M."/>
        </authorList>
    </citation>
    <scope>NUCLEOTIDE SEQUENCE</scope>
    <source>
        <strain evidence="1">TP075</strain>
    </source>
</reference>
<dbReference type="Gene3D" id="3.10.20.30">
    <property type="match status" value="1"/>
</dbReference>
<dbReference type="AlphaFoldDB" id="A0AAV4LKD8"/>
<dbReference type="Proteomes" id="UP001057291">
    <property type="component" value="Unassembled WGS sequence"/>
</dbReference>
<dbReference type="EMBL" id="BOQE01000001">
    <property type="protein sequence ID" value="GIM48259.1"/>
    <property type="molecule type" value="Genomic_DNA"/>
</dbReference>
<accession>A0AAV4LKD8</accession>
<comment type="caution">
    <text evidence="1">The sequence shown here is derived from an EMBL/GenBank/DDBJ whole genome shotgun (WGS) entry which is preliminary data.</text>
</comment>
<dbReference type="NCBIfam" id="TIGR01683">
    <property type="entry name" value="thiS"/>
    <property type="match status" value="1"/>
</dbReference>
<dbReference type="Pfam" id="PF02597">
    <property type="entry name" value="ThiS"/>
    <property type="match status" value="1"/>
</dbReference>
<dbReference type="PANTHER" id="PTHR34472:SF1">
    <property type="entry name" value="SULFUR CARRIER PROTEIN THIS"/>
    <property type="match status" value="1"/>
</dbReference>
<organism evidence="1 2">
    <name type="scientific">Collibacillus ludicampi</name>
    <dbReference type="NCBI Taxonomy" id="2771369"/>
    <lineage>
        <taxon>Bacteria</taxon>
        <taxon>Bacillati</taxon>
        <taxon>Bacillota</taxon>
        <taxon>Bacilli</taxon>
        <taxon>Bacillales</taxon>
        <taxon>Alicyclobacillaceae</taxon>
        <taxon>Collibacillus</taxon>
    </lineage>
</organism>